<sequence length="776" mass="87501">MGRLQGRITKEDVREAGLRRWDGVQRVTTDWINLFLEPELYFNDGDCLIYLREPGQSSRGPAFKIHTARLRAQGFHSLLQRCTPQAKLHIASQCVMSNCEGCKNHSPTWELYLPTAPRSGLEATFDHHITTRNFFAWLYRLPLAGRALGKSVVDLKIRLDTYRPNDEARNRTDLLAYADSQKYLDFRECIDHALAALRLAEFLQIDDLWIDAFTHCVGLSHRGVPASPEYQYISNDSKKLISSARVTMDNRLHRVAQAVSTFFEEELSRGFPGLSQIARDHLDRFRSFLHSFYIEQHGFWPPNNFDTHVVQQLICNSMYADFYSLYQHMADTTTSPGLSEPNVNTAGGVCALQNIRAYDARHGSLPLPHALPRIPTMPVIPTTASTKRERRSSWNPVARHREEKERRNSQRLQALIDSTNRDWTLMNTVLVRRFSEFEIDAAIDDLEPISLTDGRKVRWIVVYAILQSLISVTQAPKQTAWHVETRKRSRTVGHASIEPDNQHSHTNTEPSSPVGINRTTSRTSTMTSMTESLLRKTSRASTTKDRRQTVADATPGRSMSIKSTSTRTSSLRRIGLYRSTDSLVEEPDSLPQQRPNFAKRTSFCEIYVPGYGNGLNEVELQRSKSEKVTSSSKHRSDKIKRNSIPPPVPKLVMPAVVPSPINPSVNINTSVSRESSNASTNSTWSRTAPSASTPNDSDASLPTPNGSPIVAADVAIAMANLELDRAEKKRPRTAAMVHIVQQEDISDATGLDTVHFNTSTWDDMLNVLEKRRFNVV</sequence>
<feature type="region of interest" description="Disordered" evidence="1">
    <location>
        <begin position="477"/>
        <end position="569"/>
    </location>
</feature>
<dbReference type="EMBL" id="LFJN01000032">
    <property type="protein sequence ID" value="KPI36239.1"/>
    <property type="molecule type" value="Genomic_DNA"/>
</dbReference>
<feature type="domain" description="DUF8004" evidence="2">
    <location>
        <begin position="172"/>
        <end position="262"/>
    </location>
</feature>
<proteinExistence type="predicted"/>
<evidence type="ECO:0000259" key="2">
    <source>
        <dbReference type="Pfam" id="PF26013"/>
    </source>
</evidence>
<evidence type="ECO:0000313" key="3">
    <source>
        <dbReference type="EMBL" id="KPI36239.1"/>
    </source>
</evidence>
<feature type="region of interest" description="Disordered" evidence="1">
    <location>
        <begin position="622"/>
        <end position="651"/>
    </location>
</feature>
<protein>
    <recommendedName>
        <fullName evidence="2">DUF8004 domain-containing protein</fullName>
    </recommendedName>
</protein>
<dbReference type="VEuPathDB" id="FungiDB:AB675_7326"/>
<dbReference type="STRING" id="1664694.A0A0N0NJ61"/>
<keyword evidence="4" id="KW-1185">Reference proteome</keyword>
<dbReference type="AlphaFoldDB" id="A0A0N0NJ61"/>
<reference evidence="3 4" key="1">
    <citation type="submission" date="2015-06" db="EMBL/GenBank/DDBJ databases">
        <title>Draft genome of the ant-associated black yeast Phialophora attae CBS 131958.</title>
        <authorList>
            <person name="Moreno L.F."/>
            <person name="Stielow B.J."/>
            <person name="de Hoog S."/>
            <person name="Vicente V.A."/>
            <person name="Weiss V.A."/>
            <person name="de Vries M."/>
            <person name="Cruz L.M."/>
            <person name="Souza E.M."/>
        </authorList>
    </citation>
    <scope>NUCLEOTIDE SEQUENCE [LARGE SCALE GENOMIC DNA]</scope>
    <source>
        <strain evidence="3 4">CBS 131958</strain>
    </source>
</reference>
<gene>
    <name evidence="3" type="ORF">AB675_7326</name>
</gene>
<name>A0A0N0NJ61_9EURO</name>
<dbReference type="RefSeq" id="XP_017996202.1">
    <property type="nucleotide sequence ID" value="XM_018147685.1"/>
</dbReference>
<dbReference type="Proteomes" id="UP000038010">
    <property type="component" value="Unassembled WGS sequence"/>
</dbReference>
<dbReference type="OrthoDB" id="4114825at2759"/>
<feature type="compositionally biased region" description="Basic and acidic residues" evidence="1">
    <location>
        <begin position="399"/>
        <end position="408"/>
    </location>
</feature>
<feature type="region of interest" description="Disordered" evidence="1">
    <location>
        <begin position="667"/>
        <end position="705"/>
    </location>
</feature>
<dbReference type="PANTHER" id="PTHR39601">
    <property type="entry name" value="CHORIOGENIN HMINOR"/>
    <property type="match status" value="1"/>
</dbReference>
<organism evidence="3 4">
    <name type="scientific">Cyphellophora attinorum</name>
    <dbReference type="NCBI Taxonomy" id="1664694"/>
    <lineage>
        <taxon>Eukaryota</taxon>
        <taxon>Fungi</taxon>
        <taxon>Dikarya</taxon>
        <taxon>Ascomycota</taxon>
        <taxon>Pezizomycotina</taxon>
        <taxon>Eurotiomycetes</taxon>
        <taxon>Chaetothyriomycetidae</taxon>
        <taxon>Chaetothyriales</taxon>
        <taxon>Cyphellophoraceae</taxon>
        <taxon>Cyphellophora</taxon>
    </lineage>
</organism>
<feature type="region of interest" description="Disordered" evidence="1">
    <location>
        <begin position="384"/>
        <end position="408"/>
    </location>
</feature>
<feature type="compositionally biased region" description="Low complexity" evidence="1">
    <location>
        <begin position="518"/>
        <end position="530"/>
    </location>
</feature>
<dbReference type="PANTHER" id="PTHR39601:SF1">
    <property type="entry name" value="CHORIOGENIN HMINOR"/>
    <property type="match status" value="1"/>
</dbReference>
<feature type="compositionally biased region" description="Low complexity" evidence="1">
    <location>
        <begin position="557"/>
        <end position="569"/>
    </location>
</feature>
<comment type="caution">
    <text evidence="3">The sequence shown here is derived from an EMBL/GenBank/DDBJ whole genome shotgun (WGS) entry which is preliminary data.</text>
</comment>
<accession>A0A0N0NJ61</accession>
<dbReference type="Pfam" id="PF26013">
    <property type="entry name" value="DUF8004"/>
    <property type="match status" value="1"/>
</dbReference>
<evidence type="ECO:0000313" key="4">
    <source>
        <dbReference type="Proteomes" id="UP000038010"/>
    </source>
</evidence>
<evidence type="ECO:0000256" key="1">
    <source>
        <dbReference type="SAM" id="MobiDB-lite"/>
    </source>
</evidence>
<dbReference type="GeneID" id="28739565"/>
<dbReference type="InterPro" id="IPR058317">
    <property type="entry name" value="DUF8004"/>
</dbReference>